<dbReference type="AlphaFoldDB" id="A0A382R326"/>
<dbReference type="EMBL" id="UINC01118748">
    <property type="protein sequence ID" value="SVC92086.1"/>
    <property type="molecule type" value="Genomic_DNA"/>
</dbReference>
<reference evidence="1" key="1">
    <citation type="submission" date="2018-05" db="EMBL/GenBank/DDBJ databases">
        <authorList>
            <person name="Lanie J.A."/>
            <person name="Ng W.-L."/>
            <person name="Kazmierczak K.M."/>
            <person name="Andrzejewski T.M."/>
            <person name="Davidsen T.M."/>
            <person name="Wayne K.J."/>
            <person name="Tettelin H."/>
            <person name="Glass J.I."/>
            <person name="Rusch D."/>
            <person name="Podicherti R."/>
            <person name="Tsui H.-C.T."/>
            <person name="Winkler M.E."/>
        </authorList>
    </citation>
    <scope>NUCLEOTIDE SEQUENCE</scope>
</reference>
<name>A0A382R326_9ZZZZ</name>
<protein>
    <submittedName>
        <fullName evidence="1">Uncharacterized protein</fullName>
    </submittedName>
</protein>
<sequence length="142" mass="15243">MRSFLLTIFVLLISSTIAQADYTTKNVYKFENSDMIKNHDGSNIVNASGVGIAEDSNGNKSVLKCLVNISNGMLSGHCQSTDQDGDVEYTAISRDMSKGPQGTFTRTGGTGKYANTGVTCEYVVELTDFQVGVGYLTATCKE</sequence>
<gene>
    <name evidence="1" type="ORF">METZ01_LOCUS344940</name>
</gene>
<evidence type="ECO:0000313" key="1">
    <source>
        <dbReference type="EMBL" id="SVC92086.1"/>
    </source>
</evidence>
<organism evidence="1">
    <name type="scientific">marine metagenome</name>
    <dbReference type="NCBI Taxonomy" id="408172"/>
    <lineage>
        <taxon>unclassified sequences</taxon>
        <taxon>metagenomes</taxon>
        <taxon>ecological metagenomes</taxon>
    </lineage>
</organism>
<proteinExistence type="predicted"/>
<accession>A0A382R326</accession>